<feature type="transmembrane region" description="Helical" evidence="1">
    <location>
        <begin position="164"/>
        <end position="188"/>
    </location>
</feature>
<dbReference type="PANTHER" id="PTHR44757">
    <property type="entry name" value="DIGUANYLATE CYCLASE DGCP"/>
    <property type="match status" value="1"/>
</dbReference>
<dbReference type="PROSITE" id="PS50883">
    <property type="entry name" value="EAL"/>
    <property type="match status" value="1"/>
</dbReference>
<dbReference type="STRING" id="1261131.lam_098"/>
<dbReference type="InterPro" id="IPR029787">
    <property type="entry name" value="Nucleotide_cyclase"/>
</dbReference>
<dbReference type="InterPro" id="IPR035919">
    <property type="entry name" value="EAL_sf"/>
</dbReference>
<keyword evidence="1" id="KW-1133">Transmembrane helix</keyword>
<feature type="transmembrane region" description="Helical" evidence="1">
    <location>
        <begin position="194"/>
        <end position="215"/>
    </location>
</feature>
<dbReference type="InterPro" id="IPR001633">
    <property type="entry name" value="EAL_dom"/>
</dbReference>
<dbReference type="PANTHER" id="PTHR44757:SF2">
    <property type="entry name" value="BIOFILM ARCHITECTURE MAINTENANCE PROTEIN MBAA"/>
    <property type="match status" value="1"/>
</dbReference>
<keyword evidence="1" id="KW-0472">Membrane</keyword>
<dbReference type="SMART" id="SM00052">
    <property type="entry name" value="EAL"/>
    <property type="match status" value="1"/>
</dbReference>
<dbReference type="CDD" id="cd01949">
    <property type="entry name" value="GGDEF"/>
    <property type="match status" value="1"/>
</dbReference>
<feature type="transmembrane region" description="Helical" evidence="1">
    <location>
        <begin position="260"/>
        <end position="278"/>
    </location>
</feature>
<dbReference type="InterPro" id="IPR000700">
    <property type="entry name" value="PAS-assoc_C"/>
</dbReference>
<evidence type="ECO:0000259" key="4">
    <source>
        <dbReference type="PROSITE" id="PS50887"/>
    </source>
</evidence>
<dbReference type="eggNOG" id="COG5001">
    <property type="taxonomic scope" value="Bacteria"/>
</dbReference>
<dbReference type="Pfam" id="PF08447">
    <property type="entry name" value="PAS_3"/>
    <property type="match status" value="1"/>
</dbReference>
<sequence length="932" mass="104602">MTSPSFAIEPINLSSSDNVLDLTHATDVYSNRGEDFQVYTAADIDGIIRRIEVRSSSIDHRGDWAVFALANTSDIQLERLIVVPHYRLVGSNFFWPDLGSKRIISVTPSEGFSLDRLPSPDSDIFRITINPGAIVTFVMELTVPNLLQIYLWEPNFYKDTVNSFTLYHGIVLGISGLLAIFLTVIFMVNGSSMLIASAALSWIVFGYICIDFGFISKFMDISPGDLPIWRACAEVSLSSSLIVFLFMYIDLNSWPINLRYMRFGFIIWLVMLFFISFYNPSIASGIARLSFCGIFLLFYLGNNIYGRVITLIPTCLFILIWSIGAWMAITSRLDNDIIQPALSGGLVVIVLLIGLMMTQHVMSGSILAQGSSSDMVSQSLSVLDPRDFLWSWDAILDRVTTTPDISAIFGFSPGSMQGSIHNWLTYVYPDDQDGFRAIFDSFLSCKRGKLKHEFRIRANDRLLRWIVIKVLPVLNANGEILRCVGVASDITEEKNSIERLLCDSFKDNLTGLPNRQSFIDRLTTILSLSLYDDNLCPNIIVIDIDKYQHIINTFGIAIGDNIIVALTRRIRMLLQPQDTLARLSVNRFGIILTSEKNVKKISEFTSTINKSIEAPIHLFNRELIINASIGLTIYKDPQLTATEMLKGAEIAMSRAKLAGGNRIEIFRSSFGLIDKNKSQIKEALCHAIDNSSLCIAYQPIIRLADSKIIGFEAITILNQSNFRNISYSELVSIAEESDMINQLNLSILESISIDVINWRDNMRVIPFFISINISSEYLLNSELCADIQAFISKTICSPNILRLEFSESILMNNPEKIMLLFGRLQKIGVGLTINNFGTKLPLLSYLNQIPFDFLKINGSIVTGSTEKRISILRSIISIARKLGVNIIAKDFCNEIDKRELSKIGCNYAQNYNYGSPMSSNAVLKLFKEINNR</sequence>
<accession>U6B342</accession>
<dbReference type="InterPro" id="IPR001610">
    <property type="entry name" value="PAC"/>
</dbReference>
<dbReference type="SUPFAM" id="SSF55785">
    <property type="entry name" value="PYP-like sensor domain (PAS domain)"/>
    <property type="match status" value="1"/>
</dbReference>
<dbReference type="Pfam" id="PF00563">
    <property type="entry name" value="EAL"/>
    <property type="match status" value="1"/>
</dbReference>
<dbReference type="HOGENOM" id="CLU_000445_70_49_5"/>
<dbReference type="InterPro" id="IPR013655">
    <property type="entry name" value="PAS_fold_3"/>
</dbReference>
<dbReference type="InterPro" id="IPR035965">
    <property type="entry name" value="PAS-like_dom_sf"/>
</dbReference>
<reference evidence="5 6" key="1">
    <citation type="journal article" date="2014" name="Mol. Plant Microbe Interact.">
        <title>The complete genome sequence of Candidatus Liberibacter americanus, associated with citrus Huanglongbing.</title>
        <authorList>
            <person name="Wulff N.A."/>
            <person name="Zhang S."/>
            <person name="Setubal J.C."/>
            <person name="Almeida N.F."/>
            <person name="Martins E.C."/>
            <person name="Harakava R."/>
            <person name="Kumar D."/>
            <person name="Rangel L.T."/>
            <person name="Foissac X."/>
            <person name="Bove J."/>
            <person name="Gabriel D.W."/>
        </authorList>
    </citation>
    <scope>NUCLEOTIDE SEQUENCE [LARGE SCALE GENOMIC DNA]</scope>
    <source>
        <strain evidence="5 6">Sao Paulo</strain>
    </source>
</reference>
<evidence type="ECO:0000259" key="3">
    <source>
        <dbReference type="PROSITE" id="PS50883"/>
    </source>
</evidence>
<dbReference type="CDD" id="cd00130">
    <property type="entry name" value="PAS"/>
    <property type="match status" value="1"/>
</dbReference>
<evidence type="ECO:0000256" key="1">
    <source>
        <dbReference type="SAM" id="Phobius"/>
    </source>
</evidence>
<feature type="transmembrane region" description="Helical" evidence="1">
    <location>
        <begin position="308"/>
        <end position="329"/>
    </location>
</feature>
<evidence type="ECO:0000313" key="5">
    <source>
        <dbReference type="EMBL" id="AHA27479.1"/>
    </source>
</evidence>
<feature type="transmembrane region" description="Helical" evidence="1">
    <location>
        <begin position="227"/>
        <end position="248"/>
    </location>
</feature>
<dbReference type="PATRIC" id="fig|1261131.3.peg.91"/>
<dbReference type="Proteomes" id="UP000017862">
    <property type="component" value="Chromosome"/>
</dbReference>
<protein>
    <submittedName>
        <fullName evidence="5">Sensory box/GGDEF family protein</fullName>
    </submittedName>
</protein>
<dbReference type="RefSeq" id="WP_023466142.1">
    <property type="nucleotide sequence ID" value="NC_022793.1"/>
</dbReference>
<evidence type="ECO:0000313" key="6">
    <source>
        <dbReference type="Proteomes" id="UP000017862"/>
    </source>
</evidence>
<dbReference type="SUPFAM" id="SSF55073">
    <property type="entry name" value="Nucleotide cyclase"/>
    <property type="match status" value="1"/>
</dbReference>
<gene>
    <name evidence="5" type="ORF">lam_098</name>
</gene>
<dbReference type="EMBL" id="CP006604">
    <property type="protein sequence ID" value="AHA27479.1"/>
    <property type="molecule type" value="Genomic_DNA"/>
</dbReference>
<dbReference type="SMART" id="SM00267">
    <property type="entry name" value="GGDEF"/>
    <property type="match status" value="1"/>
</dbReference>
<proteinExistence type="predicted"/>
<dbReference type="InterPro" id="IPR043128">
    <property type="entry name" value="Rev_trsase/Diguanyl_cyclase"/>
</dbReference>
<dbReference type="NCBIfam" id="TIGR00254">
    <property type="entry name" value="GGDEF"/>
    <property type="match status" value="1"/>
</dbReference>
<keyword evidence="6" id="KW-1185">Reference proteome</keyword>
<dbReference type="Gene3D" id="3.30.70.270">
    <property type="match status" value="1"/>
</dbReference>
<dbReference type="InterPro" id="IPR000160">
    <property type="entry name" value="GGDEF_dom"/>
</dbReference>
<feature type="transmembrane region" description="Helical" evidence="1">
    <location>
        <begin position="341"/>
        <end position="362"/>
    </location>
</feature>
<feature type="domain" description="GGDEF" evidence="4">
    <location>
        <begin position="535"/>
        <end position="668"/>
    </location>
</feature>
<dbReference type="SUPFAM" id="SSF141868">
    <property type="entry name" value="EAL domain-like"/>
    <property type="match status" value="1"/>
</dbReference>
<name>U6B342_9HYPH</name>
<dbReference type="CDD" id="cd01948">
    <property type="entry name" value="EAL"/>
    <property type="match status" value="1"/>
</dbReference>
<keyword evidence="1" id="KW-0812">Transmembrane</keyword>
<dbReference type="Pfam" id="PF00990">
    <property type="entry name" value="GGDEF"/>
    <property type="match status" value="1"/>
</dbReference>
<dbReference type="KEGG" id="lar:lam_098"/>
<dbReference type="InterPro" id="IPR000014">
    <property type="entry name" value="PAS"/>
</dbReference>
<dbReference type="PROSITE" id="PS50887">
    <property type="entry name" value="GGDEF"/>
    <property type="match status" value="1"/>
</dbReference>
<dbReference type="SMART" id="SM00086">
    <property type="entry name" value="PAC"/>
    <property type="match status" value="1"/>
</dbReference>
<dbReference type="PROSITE" id="PS50113">
    <property type="entry name" value="PAC"/>
    <property type="match status" value="1"/>
</dbReference>
<organism evidence="5 6">
    <name type="scientific">Candidatus Liberibacter americanus str. Sao Paulo</name>
    <dbReference type="NCBI Taxonomy" id="1261131"/>
    <lineage>
        <taxon>Bacteria</taxon>
        <taxon>Pseudomonadati</taxon>
        <taxon>Pseudomonadota</taxon>
        <taxon>Alphaproteobacteria</taxon>
        <taxon>Hyphomicrobiales</taxon>
        <taxon>Rhizobiaceae</taxon>
        <taxon>Liberibacter</taxon>
    </lineage>
</organism>
<dbReference type="AlphaFoldDB" id="U6B342"/>
<evidence type="ECO:0000259" key="2">
    <source>
        <dbReference type="PROSITE" id="PS50113"/>
    </source>
</evidence>
<feature type="domain" description="EAL" evidence="3">
    <location>
        <begin position="677"/>
        <end position="930"/>
    </location>
</feature>
<feature type="domain" description="PAC" evidence="2">
    <location>
        <begin position="450"/>
        <end position="502"/>
    </location>
</feature>
<dbReference type="Gene3D" id="3.20.20.450">
    <property type="entry name" value="EAL domain"/>
    <property type="match status" value="1"/>
</dbReference>
<dbReference type="InterPro" id="IPR052155">
    <property type="entry name" value="Biofilm_reg_signaling"/>
</dbReference>
<dbReference type="Gene3D" id="3.30.450.20">
    <property type="entry name" value="PAS domain"/>
    <property type="match status" value="1"/>
</dbReference>